<comment type="similarity">
    <text evidence="1">Belongs to the Gfo/Idh/MocA family.</text>
</comment>
<dbReference type="Gene3D" id="3.40.50.720">
    <property type="entry name" value="NAD(P)-binding Rossmann-like Domain"/>
    <property type="match status" value="1"/>
</dbReference>
<dbReference type="PANTHER" id="PTHR22604:SF105">
    <property type="entry name" value="TRANS-1,2-DIHYDROBENZENE-1,2-DIOL DEHYDROGENASE"/>
    <property type="match status" value="1"/>
</dbReference>
<sequence length="462" mass="49177">MDAAAAAAAARAEPLLGGSPPTPRALLSPRARLLALLATSLTVLLSLAAFRAPSAAAAATLPSLLPPPLLDQRLDEEGWPIIDRPTDRPRACWGIVSAGRIAHDFTAAAVGMGACVHAVAAAQLPAARARAAAFAAAFRLPRAYDSYAALAADPNVSMVYVAAVNVAHARLARFFLLHGKHVLLEKPATLTLGAFDELAAIARARRLLLVTNFWTRWFPTMRWARAIVHSGMIGRVVHVAGDMAFQAVRHHDGALDRFFNASLLGGATLDMGSYLCMYASTFLDASLEVEDYALDNWSVQAEGVVEGGVDTETAFLIGHVGGAHAAMGTSLKRASDFAVRVMGTHGMVHILGVAISPLAAEVTVYADASLRTESPRPCCGMPLVSTTSFKSVLPPYPAWTGESEQYPHAMGMVYVAAAFEECMYDPDCTELPELPLEEQRLLVQLAWKVLDRVGVYKGVQGV</sequence>
<evidence type="ECO:0000259" key="7">
    <source>
        <dbReference type="Pfam" id="PF22725"/>
    </source>
</evidence>
<reference evidence="8 9" key="1">
    <citation type="journal article" date="2024" name="Science">
        <title>Giant polyketide synthase enzymes in the biosynthesis of giant marine polyether toxins.</title>
        <authorList>
            <person name="Fallon T.R."/>
            <person name="Shende V.V."/>
            <person name="Wierzbicki I.H."/>
            <person name="Pendleton A.L."/>
            <person name="Watervoot N.F."/>
            <person name="Auber R.P."/>
            <person name="Gonzalez D.J."/>
            <person name="Wisecaver J.H."/>
            <person name="Moore B.S."/>
        </authorList>
    </citation>
    <scope>NUCLEOTIDE SEQUENCE [LARGE SCALE GENOMIC DNA]</scope>
    <source>
        <strain evidence="8 9">12B1</strain>
    </source>
</reference>
<dbReference type="GO" id="GO:0047837">
    <property type="term" value="F:D-xylose 1-dehydrogenase (NADP+) activity"/>
    <property type="evidence" value="ECO:0007669"/>
    <property type="project" value="UniProtKB-EC"/>
</dbReference>
<dbReference type="InterPro" id="IPR000683">
    <property type="entry name" value="Gfo/Idh/MocA-like_OxRdtase_N"/>
</dbReference>
<evidence type="ECO:0000256" key="2">
    <source>
        <dbReference type="ARBA" id="ARBA00023002"/>
    </source>
</evidence>
<comment type="catalytic activity">
    <reaction evidence="5">
        <text>D-xylose + NADP(+) = D-xylono-1,5-lactone + NADPH + H(+)</text>
        <dbReference type="Rhea" id="RHEA:22000"/>
        <dbReference type="ChEBI" id="CHEBI:15378"/>
        <dbReference type="ChEBI" id="CHEBI:15867"/>
        <dbReference type="ChEBI" id="CHEBI:53455"/>
        <dbReference type="ChEBI" id="CHEBI:57783"/>
        <dbReference type="ChEBI" id="CHEBI:58349"/>
        <dbReference type="EC" id="1.1.1.179"/>
    </reaction>
</comment>
<dbReference type="SUPFAM" id="SSF51735">
    <property type="entry name" value="NAD(P)-binding Rossmann-fold domains"/>
    <property type="match status" value="1"/>
</dbReference>
<proteinExistence type="inferred from homology"/>
<evidence type="ECO:0000256" key="4">
    <source>
        <dbReference type="ARBA" id="ARBA00042988"/>
    </source>
</evidence>
<dbReference type="InterPro" id="IPR055170">
    <property type="entry name" value="GFO_IDH_MocA-like_dom"/>
</dbReference>
<evidence type="ECO:0000259" key="6">
    <source>
        <dbReference type="Pfam" id="PF01408"/>
    </source>
</evidence>
<evidence type="ECO:0000256" key="5">
    <source>
        <dbReference type="ARBA" id="ARBA00049233"/>
    </source>
</evidence>
<dbReference type="GO" id="GO:0000166">
    <property type="term" value="F:nucleotide binding"/>
    <property type="evidence" value="ECO:0007669"/>
    <property type="project" value="InterPro"/>
</dbReference>
<dbReference type="PANTHER" id="PTHR22604">
    <property type="entry name" value="OXIDOREDUCTASES"/>
    <property type="match status" value="1"/>
</dbReference>
<keyword evidence="9" id="KW-1185">Reference proteome</keyword>
<comment type="caution">
    <text evidence="8">The sequence shown here is derived from an EMBL/GenBank/DDBJ whole genome shotgun (WGS) entry which is preliminary data.</text>
</comment>
<dbReference type="InterPro" id="IPR050984">
    <property type="entry name" value="Gfo/Idh/MocA_domain"/>
</dbReference>
<evidence type="ECO:0000256" key="1">
    <source>
        <dbReference type="ARBA" id="ARBA00010928"/>
    </source>
</evidence>
<name>A0AB34K4M6_PRYPA</name>
<dbReference type="InterPro" id="IPR036291">
    <property type="entry name" value="NAD(P)-bd_dom_sf"/>
</dbReference>
<keyword evidence="2" id="KW-0560">Oxidoreductase</keyword>
<dbReference type="AlphaFoldDB" id="A0AB34K4M6"/>
<dbReference type="EMBL" id="JBGBPQ010000002">
    <property type="protein sequence ID" value="KAL1528218.1"/>
    <property type="molecule type" value="Genomic_DNA"/>
</dbReference>
<dbReference type="Pfam" id="PF22725">
    <property type="entry name" value="GFO_IDH_MocA_C3"/>
    <property type="match status" value="1"/>
</dbReference>
<dbReference type="Pfam" id="PF01408">
    <property type="entry name" value="GFO_IDH_MocA"/>
    <property type="match status" value="1"/>
</dbReference>
<evidence type="ECO:0000256" key="3">
    <source>
        <dbReference type="ARBA" id="ARBA00038984"/>
    </source>
</evidence>
<feature type="domain" description="Gfo/Idh/MocA-like oxidoreductase N-terminal" evidence="6">
    <location>
        <begin position="93"/>
        <end position="211"/>
    </location>
</feature>
<gene>
    <name evidence="8" type="ORF">AB1Y20_009577</name>
</gene>
<feature type="domain" description="GFO/IDH/MocA-like oxidoreductase" evidence="7">
    <location>
        <begin position="222"/>
        <end position="348"/>
    </location>
</feature>
<protein>
    <recommendedName>
        <fullName evidence="3">D-xylose 1-dehydrogenase (NADP(+), D-xylono-1,5-lactone-forming)</fullName>
        <ecNumber evidence="3">1.1.1.179</ecNumber>
    </recommendedName>
    <alternativeName>
        <fullName evidence="4">D-xylose-NADP dehydrogenase</fullName>
    </alternativeName>
</protein>
<dbReference type="SUPFAM" id="SSF55347">
    <property type="entry name" value="Glyceraldehyde-3-phosphate dehydrogenase-like, C-terminal domain"/>
    <property type="match status" value="1"/>
</dbReference>
<organism evidence="8 9">
    <name type="scientific">Prymnesium parvum</name>
    <name type="common">Toxic golden alga</name>
    <dbReference type="NCBI Taxonomy" id="97485"/>
    <lineage>
        <taxon>Eukaryota</taxon>
        <taxon>Haptista</taxon>
        <taxon>Haptophyta</taxon>
        <taxon>Prymnesiophyceae</taxon>
        <taxon>Prymnesiales</taxon>
        <taxon>Prymnesiaceae</taxon>
        <taxon>Prymnesium</taxon>
    </lineage>
</organism>
<dbReference type="Gene3D" id="3.30.360.10">
    <property type="entry name" value="Dihydrodipicolinate Reductase, domain 2"/>
    <property type="match status" value="1"/>
</dbReference>
<evidence type="ECO:0000313" key="9">
    <source>
        <dbReference type="Proteomes" id="UP001515480"/>
    </source>
</evidence>
<dbReference type="EC" id="1.1.1.179" evidence="3"/>
<evidence type="ECO:0000313" key="8">
    <source>
        <dbReference type="EMBL" id="KAL1528218.1"/>
    </source>
</evidence>
<accession>A0AB34K4M6</accession>
<dbReference type="Proteomes" id="UP001515480">
    <property type="component" value="Unassembled WGS sequence"/>
</dbReference>